<dbReference type="EMBL" id="MNCJ02000326">
    <property type="protein sequence ID" value="KAF5783189.1"/>
    <property type="molecule type" value="Genomic_DNA"/>
</dbReference>
<dbReference type="AlphaFoldDB" id="A0A9K3HR54"/>
<dbReference type="InterPro" id="IPR000668">
    <property type="entry name" value="Peptidase_C1A_C"/>
</dbReference>
<dbReference type="InterPro" id="IPR038765">
    <property type="entry name" value="Papain-like_cys_pep_sf"/>
</dbReference>
<evidence type="ECO:0000259" key="1">
    <source>
        <dbReference type="Pfam" id="PF00112"/>
    </source>
</evidence>
<dbReference type="Gene3D" id="2.40.50.170">
    <property type="entry name" value="Cysteine proteinases. Chain C"/>
    <property type="match status" value="1"/>
</dbReference>
<keyword evidence="3" id="KW-1185">Reference proteome</keyword>
<dbReference type="SUPFAM" id="SSF54001">
    <property type="entry name" value="Cysteine proteinases"/>
    <property type="match status" value="1"/>
</dbReference>
<evidence type="ECO:0000313" key="2">
    <source>
        <dbReference type="EMBL" id="KAF5783189.1"/>
    </source>
</evidence>
<evidence type="ECO:0000313" key="3">
    <source>
        <dbReference type="Proteomes" id="UP000215914"/>
    </source>
</evidence>
<proteinExistence type="predicted"/>
<dbReference type="Pfam" id="PF00112">
    <property type="entry name" value="Peptidase_C1"/>
    <property type="match status" value="1"/>
</dbReference>
<accession>A0A9K3HR54</accession>
<protein>
    <submittedName>
        <fullName evidence="2">Zingipain</fullName>
        <ecNumber evidence="2">3.4.22.67</ecNumber>
    </submittedName>
</protein>
<dbReference type="Proteomes" id="UP000215914">
    <property type="component" value="Unassembled WGS sequence"/>
</dbReference>
<dbReference type="GO" id="GO:0008234">
    <property type="term" value="F:cysteine-type peptidase activity"/>
    <property type="evidence" value="ECO:0007669"/>
    <property type="project" value="InterPro"/>
</dbReference>
<reference evidence="2" key="2">
    <citation type="submission" date="2020-06" db="EMBL/GenBank/DDBJ databases">
        <title>Helianthus annuus Genome sequencing and assembly Release 2.</title>
        <authorList>
            <person name="Gouzy J."/>
            <person name="Langlade N."/>
            <person name="Munos S."/>
        </authorList>
    </citation>
    <scope>NUCLEOTIDE SEQUENCE</scope>
    <source>
        <tissue evidence="2">Leaves</tissue>
    </source>
</reference>
<gene>
    <name evidence="2" type="ORF">HanXRQr2_Chr11g0505071</name>
</gene>
<feature type="domain" description="Peptidase C1A papain C-terminal" evidence="1">
    <location>
        <begin position="2"/>
        <end position="37"/>
    </location>
</feature>
<name>A0A9K3HR54_HELAN</name>
<dbReference type="GO" id="GO:0006508">
    <property type="term" value="P:proteolysis"/>
    <property type="evidence" value="ECO:0007669"/>
    <property type="project" value="InterPro"/>
</dbReference>
<dbReference type="EC" id="3.4.22.67" evidence="2"/>
<dbReference type="Gramene" id="mRNA:HanXRQr2_Chr11g0505071">
    <property type="protein sequence ID" value="CDS:HanXRQr2_Chr11g0505071.1"/>
    <property type="gene ID" value="HanXRQr2_Chr11g0505071"/>
</dbReference>
<keyword evidence="2" id="KW-0378">Hydrolase</keyword>
<sequence>MKYWIVKNSWGPDWGEDEYIPDPMGLCGINIHVSYPVKNSNNAPTYHEL</sequence>
<organism evidence="2 3">
    <name type="scientific">Helianthus annuus</name>
    <name type="common">Common sunflower</name>
    <dbReference type="NCBI Taxonomy" id="4232"/>
    <lineage>
        <taxon>Eukaryota</taxon>
        <taxon>Viridiplantae</taxon>
        <taxon>Streptophyta</taxon>
        <taxon>Embryophyta</taxon>
        <taxon>Tracheophyta</taxon>
        <taxon>Spermatophyta</taxon>
        <taxon>Magnoliopsida</taxon>
        <taxon>eudicotyledons</taxon>
        <taxon>Gunneridae</taxon>
        <taxon>Pentapetalae</taxon>
        <taxon>asterids</taxon>
        <taxon>campanulids</taxon>
        <taxon>Asterales</taxon>
        <taxon>Asteraceae</taxon>
        <taxon>Asteroideae</taxon>
        <taxon>Heliantheae alliance</taxon>
        <taxon>Heliantheae</taxon>
        <taxon>Helianthus</taxon>
    </lineage>
</organism>
<comment type="caution">
    <text evidence="2">The sequence shown here is derived from an EMBL/GenBank/DDBJ whole genome shotgun (WGS) entry which is preliminary data.</text>
</comment>
<reference evidence="2" key="1">
    <citation type="journal article" date="2017" name="Nature">
        <title>The sunflower genome provides insights into oil metabolism, flowering and Asterid evolution.</title>
        <authorList>
            <person name="Badouin H."/>
            <person name="Gouzy J."/>
            <person name="Grassa C.J."/>
            <person name="Murat F."/>
            <person name="Staton S.E."/>
            <person name="Cottret L."/>
            <person name="Lelandais-Briere C."/>
            <person name="Owens G.L."/>
            <person name="Carrere S."/>
            <person name="Mayjonade B."/>
            <person name="Legrand L."/>
            <person name="Gill N."/>
            <person name="Kane N.C."/>
            <person name="Bowers J.E."/>
            <person name="Hubner S."/>
            <person name="Bellec A."/>
            <person name="Berard A."/>
            <person name="Berges H."/>
            <person name="Blanchet N."/>
            <person name="Boniface M.C."/>
            <person name="Brunel D."/>
            <person name="Catrice O."/>
            <person name="Chaidir N."/>
            <person name="Claudel C."/>
            <person name="Donnadieu C."/>
            <person name="Faraut T."/>
            <person name="Fievet G."/>
            <person name="Helmstetter N."/>
            <person name="King M."/>
            <person name="Knapp S.J."/>
            <person name="Lai Z."/>
            <person name="Le Paslier M.C."/>
            <person name="Lippi Y."/>
            <person name="Lorenzon L."/>
            <person name="Mandel J.R."/>
            <person name="Marage G."/>
            <person name="Marchand G."/>
            <person name="Marquand E."/>
            <person name="Bret-Mestries E."/>
            <person name="Morien E."/>
            <person name="Nambeesan S."/>
            <person name="Nguyen T."/>
            <person name="Pegot-Espagnet P."/>
            <person name="Pouilly N."/>
            <person name="Raftis F."/>
            <person name="Sallet E."/>
            <person name="Schiex T."/>
            <person name="Thomas J."/>
            <person name="Vandecasteele C."/>
            <person name="Vares D."/>
            <person name="Vear F."/>
            <person name="Vautrin S."/>
            <person name="Crespi M."/>
            <person name="Mangin B."/>
            <person name="Burke J.M."/>
            <person name="Salse J."/>
            <person name="Munos S."/>
            <person name="Vincourt P."/>
            <person name="Rieseberg L.H."/>
            <person name="Langlade N.B."/>
        </authorList>
    </citation>
    <scope>NUCLEOTIDE SEQUENCE</scope>
    <source>
        <tissue evidence="2">Leaves</tissue>
    </source>
</reference>